<dbReference type="Proteomes" id="UP000316008">
    <property type="component" value="Unassembled WGS sequence"/>
</dbReference>
<keyword evidence="5" id="KW-1185">Reference proteome</keyword>
<sequence>MEKEKEKIKEEGRAVPIRVGISIGDINGIGPEVVIKALADNRLLLDCTPIIYASSKTISFHKKAMNEPEFNYQTCKTANEAVNRKVNIINVWNEEVQFELGKGTEASGKYAFLSLEKATEDLASGKIDVLVTAPISKEAIGKAGFQFPGHTEYLAHLAGMDEALMMMVSGSLRVALVTTHVPLKEVSGTLTREKILAKIKALDSSLKKDFGIQRPKIAVFGLNPHASENGKMGTEEAETITPAINMARNEDIFAFGPFPADGFFGSPNRSQYDAVLAMYHDQGLAAFKALAFEDGVNYTAGLPIVRTSPDHGTAFDIAGKNEANAQSMRSAIYLAIDIFNTRKFLKEIAANPLQIQESAHHRKRGDRQHEIE</sequence>
<evidence type="ECO:0000256" key="3">
    <source>
        <dbReference type="ARBA" id="ARBA00023027"/>
    </source>
</evidence>
<keyword evidence="2 4" id="KW-0560">Oxidoreductase</keyword>
<evidence type="ECO:0000256" key="2">
    <source>
        <dbReference type="ARBA" id="ARBA00023002"/>
    </source>
</evidence>
<dbReference type="Pfam" id="PF04166">
    <property type="entry name" value="PdxA"/>
    <property type="match status" value="1"/>
</dbReference>
<dbReference type="RefSeq" id="WP_144332203.1">
    <property type="nucleotide sequence ID" value="NZ_VLPL01000002.1"/>
</dbReference>
<dbReference type="EC" id="1.1.1.262" evidence="4"/>
<dbReference type="GO" id="GO:0051287">
    <property type="term" value="F:NAD binding"/>
    <property type="evidence" value="ECO:0007669"/>
    <property type="project" value="InterPro"/>
</dbReference>
<dbReference type="OrthoDB" id="9801783at2"/>
<dbReference type="Gene3D" id="3.40.718.10">
    <property type="entry name" value="Isopropylmalate Dehydrogenase"/>
    <property type="match status" value="1"/>
</dbReference>
<accession>A0A556N383</accession>
<dbReference type="InterPro" id="IPR005255">
    <property type="entry name" value="PdxA_fam"/>
</dbReference>
<keyword evidence="3" id="KW-0520">NAD</keyword>
<evidence type="ECO:0000313" key="4">
    <source>
        <dbReference type="EMBL" id="TSJ46666.1"/>
    </source>
</evidence>
<gene>
    <name evidence="4" type="primary">pdxA</name>
    <name evidence="4" type="ORF">FO442_05765</name>
</gene>
<keyword evidence="1" id="KW-0479">Metal-binding</keyword>
<dbReference type="GO" id="GO:0046872">
    <property type="term" value="F:metal ion binding"/>
    <property type="evidence" value="ECO:0007669"/>
    <property type="project" value="UniProtKB-KW"/>
</dbReference>
<name>A0A556N383_9FLAO</name>
<reference evidence="4 5" key="1">
    <citation type="submission" date="2019-07" db="EMBL/GenBank/DDBJ databases">
        <authorList>
            <person name="Huq M.A."/>
        </authorList>
    </citation>
    <scope>NUCLEOTIDE SEQUENCE [LARGE SCALE GENOMIC DNA]</scope>
    <source>
        <strain evidence="4 5">MAH-3</strain>
    </source>
</reference>
<organism evidence="4 5">
    <name type="scientific">Fluviicola chungangensis</name>
    <dbReference type="NCBI Taxonomy" id="2597671"/>
    <lineage>
        <taxon>Bacteria</taxon>
        <taxon>Pseudomonadati</taxon>
        <taxon>Bacteroidota</taxon>
        <taxon>Flavobacteriia</taxon>
        <taxon>Flavobacteriales</taxon>
        <taxon>Crocinitomicaceae</taxon>
        <taxon>Fluviicola</taxon>
    </lineage>
</organism>
<evidence type="ECO:0000313" key="5">
    <source>
        <dbReference type="Proteomes" id="UP000316008"/>
    </source>
</evidence>
<evidence type="ECO:0000256" key="1">
    <source>
        <dbReference type="ARBA" id="ARBA00022723"/>
    </source>
</evidence>
<proteinExistence type="predicted"/>
<dbReference type="PANTHER" id="PTHR30004:SF6">
    <property type="entry name" value="D-THREONATE 4-PHOSPHATE DEHYDROGENASE"/>
    <property type="match status" value="1"/>
</dbReference>
<dbReference type="EMBL" id="VLPL01000002">
    <property type="protein sequence ID" value="TSJ46666.1"/>
    <property type="molecule type" value="Genomic_DNA"/>
</dbReference>
<dbReference type="PANTHER" id="PTHR30004">
    <property type="entry name" value="4-HYDROXYTHREONINE-4-PHOSPHATE DEHYDROGENASE"/>
    <property type="match status" value="1"/>
</dbReference>
<dbReference type="GO" id="GO:0050570">
    <property type="term" value="F:4-hydroxythreonine-4-phosphate dehydrogenase activity"/>
    <property type="evidence" value="ECO:0007669"/>
    <property type="project" value="UniProtKB-EC"/>
</dbReference>
<protein>
    <submittedName>
        <fullName evidence="4">4-hydroxythreonine-4-phosphate dehydrogenase PdxA</fullName>
        <ecNumber evidence="4">1.1.1.262</ecNumber>
    </submittedName>
</protein>
<dbReference type="AlphaFoldDB" id="A0A556N383"/>
<dbReference type="NCBIfam" id="TIGR00557">
    <property type="entry name" value="pdxA"/>
    <property type="match status" value="1"/>
</dbReference>
<comment type="caution">
    <text evidence="4">The sequence shown here is derived from an EMBL/GenBank/DDBJ whole genome shotgun (WGS) entry which is preliminary data.</text>
</comment>
<dbReference type="SUPFAM" id="SSF53659">
    <property type="entry name" value="Isocitrate/Isopropylmalate dehydrogenase-like"/>
    <property type="match status" value="1"/>
</dbReference>